<evidence type="ECO:0000313" key="2">
    <source>
        <dbReference type="Proteomes" id="UP000319555"/>
    </source>
</evidence>
<sequence>MRGETVLNLETTNDIENDTSLQAAEIAVQNDLFRKALIDPTAAIEMQSKGIQGQVFVTPGVSGEGMEFQTAALKAVASDDQFDEGNDPYGDHTFGTVIVSGQKLFWKIDLYDADYTYGSDRPFDPAVTRRVLTIMCPSEY</sequence>
<dbReference type="EMBL" id="FXTE01000011">
    <property type="protein sequence ID" value="SMO82952.1"/>
    <property type="molecule type" value="Genomic_DNA"/>
</dbReference>
<accession>A0A521EGG6</accession>
<gene>
    <name evidence="1" type="ORF">SAMN06265380_11132</name>
</gene>
<organism evidence="1 2">
    <name type="scientific">Ruegeria faecimaris</name>
    <dbReference type="NCBI Taxonomy" id="686389"/>
    <lineage>
        <taxon>Bacteria</taxon>
        <taxon>Pseudomonadati</taxon>
        <taxon>Pseudomonadota</taxon>
        <taxon>Alphaproteobacteria</taxon>
        <taxon>Rhodobacterales</taxon>
        <taxon>Roseobacteraceae</taxon>
        <taxon>Ruegeria</taxon>
    </lineage>
</organism>
<reference evidence="1 2" key="1">
    <citation type="submission" date="2017-05" db="EMBL/GenBank/DDBJ databases">
        <authorList>
            <person name="Varghese N."/>
            <person name="Submissions S."/>
        </authorList>
    </citation>
    <scope>NUCLEOTIDE SEQUENCE [LARGE SCALE GENOMIC DNA]</scope>
    <source>
        <strain evidence="1 2">DSM 28009</strain>
    </source>
</reference>
<proteinExistence type="predicted"/>
<keyword evidence="2" id="KW-1185">Reference proteome</keyword>
<name>A0A521EGG6_9RHOB</name>
<dbReference type="Proteomes" id="UP000319555">
    <property type="component" value="Unassembled WGS sequence"/>
</dbReference>
<dbReference type="InterPro" id="IPR022243">
    <property type="entry name" value="DUF3768"/>
</dbReference>
<dbReference type="AlphaFoldDB" id="A0A521EGG6"/>
<protein>
    <recommendedName>
        <fullName evidence="3">DUF3768 domain-containing protein</fullName>
    </recommendedName>
</protein>
<evidence type="ECO:0008006" key="3">
    <source>
        <dbReference type="Google" id="ProtNLM"/>
    </source>
</evidence>
<evidence type="ECO:0000313" key="1">
    <source>
        <dbReference type="EMBL" id="SMO82952.1"/>
    </source>
</evidence>
<dbReference type="RefSeq" id="WP_185956721.1">
    <property type="nucleotide sequence ID" value="NZ_FXTE01000011.1"/>
</dbReference>
<dbReference type="Pfam" id="PF12599">
    <property type="entry name" value="DUF3768"/>
    <property type="match status" value="1"/>
</dbReference>